<protein>
    <submittedName>
        <fullName evidence="1">Uncharacterized protein</fullName>
    </submittedName>
</protein>
<reference evidence="1" key="1">
    <citation type="journal article" date="2021" name="Proc. Natl. Acad. Sci. U.S.A.">
        <title>A Catalog of Tens of Thousands of Viruses from Human Metagenomes Reveals Hidden Associations with Chronic Diseases.</title>
        <authorList>
            <person name="Tisza M.J."/>
            <person name="Buck C.B."/>
        </authorList>
    </citation>
    <scope>NUCLEOTIDE SEQUENCE</scope>
    <source>
        <strain evidence="1">Ctz6O13</strain>
    </source>
</reference>
<organism evidence="1">
    <name type="scientific">Podoviridae sp. ctz6O13</name>
    <dbReference type="NCBI Taxonomy" id="2827757"/>
    <lineage>
        <taxon>Viruses</taxon>
        <taxon>Duplodnaviria</taxon>
        <taxon>Heunggongvirae</taxon>
        <taxon>Uroviricota</taxon>
        <taxon>Caudoviricetes</taxon>
    </lineage>
</organism>
<proteinExistence type="predicted"/>
<name>A0A8S5TKX3_9CAUD</name>
<sequence length="222" mass="25632">MNTNIEVKENAIGQLVVTENGQYDDDAQFQATMTLSFVARTMDTSTVVDYTIYNHNTKEVVTKLKVPKDGYYYVSNVVMLSLEALKQENVKDGIYATDGIKFYTYKGDELHTMTFDEMVNDSFWGFGLVYREGKLVLSLYNLWQCYFNYCRKTVESCTDRCQACNDQNTINRDLLWIFLNSLQYWAENGDKDAIDKALAFLQSCNSLCHNEYFSKTHDCGCE</sequence>
<dbReference type="EMBL" id="BK032843">
    <property type="protein sequence ID" value="DAF63707.1"/>
    <property type="molecule type" value="Genomic_DNA"/>
</dbReference>
<evidence type="ECO:0000313" key="1">
    <source>
        <dbReference type="EMBL" id="DAF63707.1"/>
    </source>
</evidence>
<accession>A0A8S5TKX3</accession>